<proteinExistence type="predicted"/>
<dbReference type="GeneID" id="25903663"/>
<reference evidence="1 2" key="1">
    <citation type="submission" date="2011-02" db="EMBL/GenBank/DDBJ databases">
        <title>The Genome Sequence of Sphaeroforma arctica JP610.</title>
        <authorList>
            <consortium name="The Broad Institute Genome Sequencing Platform"/>
            <person name="Russ C."/>
            <person name="Cuomo C."/>
            <person name="Young S.K."/>
            <person name="Zeng Q."/>
            <person name="Gargeya S."/>
            <person name="Alvarado L."/>
            <person name="Berlin A."/>
            <person name="Chapman S.B."/>
            <person name="Chen Z."/>
            <person name="Freedman E."/>
            <person name="Gellesch M."/>
            <person name="Goldberg J."/>
            <person name="Griggs A."/>
            <person name="Gujja S."/>
            <person name="Heilman E."/>
            <person name="Heiman D."/>
            <person name="Howarth C."/>
            <person name="Mehta T."/>
            <person name="Neiman D."/>
            <person name="Pearson M."/>
            <person name="Roberts A."/>
            <person name="Saif S."/>
            <person name="Shea T."/>
            <person name="Shenoy N."/>
            <person name="Sisk P."/>
            <person name="Stolte C."/>
            <person name="Sykes S."/>
            <person name="White J."/>
            <person name="Yandava C."/>
            <person name="Burger G."/>
            <person name="Gray M.W."/>
            <person name="Holland P.W.H."/>
            <person name="King N."/>
            <person name="Lang F.B.F."/>
            <person name="Roger A.J."/>
            <person name="Ruiz-Trillo I."/>
            <person name="Haas B."/>
            <person name="Nusbaum C."/>
            <person name="Birren B."/>
        </authorList>
    </citation>
    <scope>NUCLEOTIDE SEQUENCE [LARGE SCALE GENOMIC DNA]</scope>
    <source>
        <strain evidence="1 2">JP610</strain>
    </source>
</reference>
<keyword evidence="2" id="KW-1185">Reference proteome</keyword>
<evidence type="ECO:0000313" key="1">
    <source>
        <dbReference type="EMBL" id="KNC84629.1"/>
    </source>
</evidence>
<accession>A0A0L0G6S8</accession>
<dbReference type="RefSeq" id="XP_014158531.1">
    <property type="nucleotide sequence ID" value="XM_014303056.1"/>
</dbReference>
<sequence length="113" mass="12699">MVQNGPYVVSNRVGTTVQKMTTLLRVVDCEIVDSWTRGLVDSWTRGLVDCGLWTVDCGLWTLDQATTSLLWSVDFAASEYLLLDVESVERERVESVGEWNAFVLNKKSIDVVL</sequence>
<dbReference type="EMBL" id="KQ241751">
    <property type="protein sequence ID" value="KNC84629.1"/>
    <property type="molecule type" value="Genomic_DNA"/>
</dbReference>
<organism evidence="1 2">
    <name type="scientific">Sphaeroforma arctica JP610</name>
    <dbReference type="NCBI Taxonomy" id="667725"/>
    <lineage>
        <taxon>Eukaryota</taxon>
        <taxon>Ichthyosporea</taxon>
        <taxon>Ichthyophonida</taxon>
        <taxon>Sphaeroforma</taxon>
    </lineage>
</organism>
<protein>
    <submittedName>
        <fullName evidence="1">Uncharacterized protein</fullName>
    </submittedName>
</protein>
<name>A0A0L0G6S8_9EUKA</name>
<evidence type="ECO:0000313" key="2">
    <source>
        <dbReference type="Proteomes" id="UP000054560"/>
    </source>
</evidence>
<dbReference type="Proteomes" id="UP000054560">
    <property type="component" value="Unassembled WGS sequence"/>
</dbReference>
<dbReference type="AlphaFoldDB" id="A0A0L0G6S8"/>
<gene>
    <name evidence="1" type="ORF">SARC_03159</name>
</gene>